<dbReference type="Pfam" id="PF14518">
    <property type="entry name" value="Haem_oxygenas_2"/>
    <property type="match status" value="1"/>
</dbReference>
<keyword evidence="2" id="KW-1185">Reference proteome</keyword>
<dbReference type="Proteomes" id="UP001334732">
    <property type="component" value="Chromosome"/>
</dbReference>
<evidence type="ECO:0000313" key="2">
    <source>
        <dbReference type="Proteomes" id="UP001334732"/>
    </source>
</evidence>
<dbReference type="Gene3D" id="1.20.910.10">
    <property type="entry name" value="Heme oxygenase-like"/>
    <property type="match status" value="1"/>
</dbReference>
<protein>
    <submittedName>
        <fullName evidence="1">Iron-containing redox enzyme family protein</fullName>
    </submittedName>
</protein>
<dbReference type="EMBL" id="CP141769">
    <property type="protein sequence ID" value="WRS38226.1"/>
    <property type="molecule type" value="Genomic_DNA"/>
</dbReference>
<gene>
    <name evidence="1" type="ORF">VA613_09395</name>
</gene>
<sequence length="709" mass="79324">MWRDIYTLSLNPELFVESSNLRDLIDRTGLGNFETGPTRASHDVDALCDVLTGRARDSEVLLRATVESMCDDDRTKRAIHCTIAHSAPLASVLGRWLQGLSRPGNFEDDVQLKSLALLADDVGVGLAEMSRTDGFRHLARKAGLVTAAGRPHDIAADRELSDGVFRFPAIMLALSRCSEAFEPEIAGVDYALRTIGLLPVWRVLAHHLPGPHWRRLNLSASQTDALPSGHTPLSLSRHILDYHASRRERRARVMEGILWVINAVTADTDDFVAALKHVDDPTLAMERLIQGRAREAAIYHQGFDLEGKPLSQWFTEAIEDPRPLIDAIARSRLIRRGDPERSPLLGSLLSSQGRMFRIFEPDDIAVIRRWILSLVPAPSSIKPASPLAITPVHQQSIKCGDLMLGAVPSNIREAYHLLQGRALPPRTRRFALEYAQFWLGAARRSIGLSKRSLPETWQHGLLRAWLLDTHASHDEAFQRTKTQSMPSREQLVEETVQLAPLTLIDGAWLQGFSEVDYASDRVGSPLFRIFWDELGNGNLSINHPRIYRALLLSMDIDLPPTGSPQFPYDPRLRSESLRLPVFWLCLGKLPVTLRPEILGLNLAMELSGVGGSYRSARQILKHYGFSTQFVDMHNTIDNVSTGHSAWAADAIDAHMALASQFVDPDEEWERIRAGFEALSPVTGRSSELDFFKQQKRPWRAMVAREPSYV</sequence>
<dbReference type="InterPro" id="IPR016084">
    <property type="entry name" value="Haem_Oase-like_multi-hlx"/>
</dbReference>
<dbReference type="RefSeq" id="WP_296661591.1">
    <property type="nucleotide sequence ID" value="NZ_CP141769.1"/>
</dbReference>
<accession>A0ABZ1CG93</accession>
<organism evidence="1 2">
    <name type="scientific">Thiobacillus sedimenti</name>
    <dbReference type="NCBI Taxonomy" id="3110231"/>
    <lineage>
        <taxon>Bacteria</taxon>
        <taxon>Pseudomonadati</taxon>
        <taxon>Pseudomonadota</taxon>
        <taxon>Betaproteobacteria</taxon>
        <taxon>Nitrosomonadales</taxon>
        <taxon>Thiobacillaceae</taxon>
        <taxon>Thiobacillus</taxon>
    </lineage>
</organism>
<name>A0ABZ1CG93_9PROT</name>
<evidence type="ECO:0000313" key="1">
    <source>
        <dbReference type="EMBL" id="WRS38226.1"/>
    </source>
</evidence>
<reference evidence="1 2" key="1">
    <citation type="submission" date="2023-12" db="EMBL/GenBank/DDBJ databases">
        <title>Thiobacillus sedimentum sp. nov., a chemolithoautotrophic sulfur-oxidizing bacterium isolated from freshwater sediment.</title>
        <authorList>
            <person name="Luo J."/>
            <person name="Dai C."/>
        </authorList>
    </citation>
    <scope>NUCLEOTIDE SEQUENCE [LARGE SCALE GENOMIC DNA]</scope>
    <source>
        <strain evidence="1 2">SCUT-2</strain>
    </source>
</reference>
<proteinExistence type="predicted"/>
<dbReference type="SMART" id="SM01236">
    <property type="entry name" value="Haem_oxygenase_2"/>
    <property type="match status" value="1"/>
</dbReference>